<dbReference type="RefSeq" id="WP_045923367.1">
    <property type="nucleotide sequence ID" value="NZ_JBHTHW010000004.1"/>
</dbReference>
<dbReference type="GO" id="GO:0045881">
    <property type="term" value="P:positive regulation of sporulation resulting in formation of a cellular spore"/>
    <property type="evidence" value="ECO:0007669"/>
    <property type="project" value="TreeGrafter"/>
</dbReference>
<dbReference type="SMART" id="SM00470">
    <property type="entry name" value="ParB"/>
    <property type="match status" value="1"/>
</dbReference>
<dbReference type="GO" id="GO:0009295">
    <property type="term" value="C:nucleoid"/>
    <property type="evidence" value="ECO:0007669"/>
    <property type="project" value="UniProtKB-SubCell"/>
</dbReference>
<feature type="domain" description="ParB-like N-terminal" evidence="8">
    <location>
        <begin position="22"/>
        <end position="112"/>
    </location>
</feature>
<evidence type="ECO:0000256" key="1">
    <source>
        <dbReference type="ARBA" id="ARBA00004453"/>
    </source>
</evidence>
<keyword evidence="7" id="KW-0131">Cell cycle</keyword>
<dbReference type="Gene3D" id="3.90.1530.30">
    <property type="match status" value="1"/>
</dbReference>
<protein>
    <submittedName>
        <fullName evidence="9">DNA-binding protein Spo0J-like protein</fullName>
    </submittedName>
</protein>
<evidence type="ECO:0000259" key="8">
    <source>
        <dbReference type="SMART" id="SM00470"/>
    </source>
</evidence>
<evidence type="ECO:0000256" key="4">
    <source>
        <dbReference type="ARBA" id="ARBA00022618"/>
    </source>
</evidence>
<dbReference type="Pfam" id="PF17762">
    <property type="entry name" value="HTH_ParB"/>
    <property type="match status" value="1"/>
</dbReference>
<dbReference type="InterPro" id="IPR004437">
    <property type="entry name" value="ParB/RepB/Spo0J"/>
</dbReference>
<dbReference type="Gene3D" id="1.10.10.2830">
    <property type="match status" value="1"/>
</dbReference>
<comment type="caution">
    <text evidence="9">The sequence shown here is derived from an EMBL/GenBank/DDBJ whole genome shotgun (WGS) entry which is preliminary data.</text>
</comment>
<evidence type="ECO:0000256" key="7">
    <source>
        <dbReference type="ARBA" id="ARBA00023306"/>
    </source>
</evidence>
<dbReference type="GO" id="GO:0000917">
    <property type="term" value="P:division septum assembly"/>
    <property type="evidence" value="ECO:0007669"/>
    <property type="project" value="UniProtKB-KW"/>
</dbReference>
<dbReference type="PATRIC" id="fig|1218508.4.peg.1540"/>
<dbReference type="InterPro" id="IPR036086">
    <property type="entry name" value="ParB/Sulfiredoxin_sf"/>
</dbReference>
<evidence type="ECO:0000256" key="5">
    <source>
        <dbReference type="ARBA" id="ARBA00023125"/>
    </source>
</evidence>
<dbReference type="Pfam" id="PF02195">
    <property type="entry name" value="ParB_N"/>
    <property type="match status" value="1"/>
</dbReference>
<dbReference type="SUPFAM" id="SSF109709">
    <property type="entry name" value="KorB DNA-binding domain-like"/>
    <property type="match status" value="1"/>
</dbReference>
<dbReference type="InterPro" id="IPR050336">
    <property type="entry name" value="Chromosome_partition/occlusion"/>
</dbReference>
<dbReference type="CDD" id="cd16393">
    <property type="entry name" value="SPO0J_N"/>
    <property type="match status" value="1"/>
</dbReference>
<comment type="similarity">
    <text evidence="2">Belongs to the ParB family.</text>
</comment>
<dbReference type="InterPro" id="IPR003115">
    <property type="entry name" value="ParB_N"/>
</dbReference>
<evidence type="ECO:0000256" key="3">
    <source>
        <dbReference type="ARBA" id="ARBA00022490"/>
    </source>
</evidence>
<keyword evidence="10" id="KW-1185">Reference proteome</keyword>
<dbReference type="HOGENOM" id="CLU_023853_0_1_9"/>
<keyword evidence="4" id="KW-0132">Cell division</keyword>
<dbReference type="GO" id="GO:0007059">
    <property type="term" value="P:chromosome segregation"/>
    <property type="evidence" value="ECO:0007669"/>
    <property type="project" value="TreeGrafter"/>
</dbReference>
<gene>
    <name evidence="9" type="primary">noc</name>
    <name evidence="9" type="ORF">JG29_15470</name>
</gene>
<sequence>MSIFDRFVDDKSAMASDQDQIQEIPLKQIIPNTYQPRRQFDDVQLNELAQSIQVNGLLQPIIVRLNDDQKYEIIAGERRFRAVELLNWEKIPAIVRDYSNQESAALALIENLQREDLNPIEEAQAYQQLEQMEQLPQKDLARKLGKSQSYVANKLRLLKLAQPVQQAIITGTISQRHGRALLKLSAKQQEEVLAKIMKRKLTVKATEKLVQQLQQPPTSATRQIRALKSKNAKLSINTIRKSVSLAQQNGAQFNYQEIDTDQQYQMIITVKKEDQHG</sequence>
<dbReference type="EMBL" id="JXBZ01000010">
    <property type="protein sequence ID" value="KJY48201.1"/>
    <property type="molecule type" value="Genomic_DNA"/>
</dbReference>
<dbReference type="AlphaFoldDB" id="A0A0F4KSK1"/>
<evidence type="ECO:0000256" key="6">
    <source>
        <dbReference type="ARBA" id="ARBA00023210"/>
    </source>
</evidence>
<dbReference type="Proteomes" id="UP000033695">
    <property type="component" value="Unassembled WGS sequence"/>
</dbReference>
<dbReference type="SUPFAM" id="SSF110849">
    <property type="entry name" value="ParB/Sulfiredoxin"/>
    <property type="match status" value="1"/>
</dbReference>
<keyword evidence="3" id="KW-0963">Cytoplasm</keyword>
<accession>A0A0F4KSK1</accession>
<dbReference type="FunFam" id="1.10.10.2830:FF:000001">
    <property type="entry name" value="Chromosome partitioning protein ParB"/>
    <property type="match status" value="1"/>
</dbReference>
<dbReference type="InterPro" id="IPR041468">
    <property type="entry name" value="HTH_ParB/Spo0J"/>
</dbReference>
<dbReference type="NCBIfam" id="TIGR00180">
    <property type="entry name" value="parB_part"/>
    <property type="match status" value="1"/>
</dbReference>
<dbReference type="NCBIfam" id="TIGR04285">
    <property type="entry name" value="nucleoid_noc"/>
    <property type="match status" value="1"/>
</dbReference>
<proteinExistence type="inferred from homology"/>
<reference evidence="9 10" key="1">
    <citation type="submission" date="2014-12" db="EMBL/GenBank/DDBJ databases">
        <title>Comparative genomics of the lactic acid bacteria isolated from the honey bee gut.</title>
        <authorList>
            <person name="Ellegaard K.M."/>
            <person name="Tamarit D."/>
            <person name="Javelind E."/>
            <person name="Olofsson T."/>
            <person name="Andersson S.G."/>
            <person name="Vasquez A."/>
        </authorList>
    </citation>
    <scope>NUCLEOTIDE SEQUENCE [LARGE SCALE GENOMIC DNA]</scope>
    <source>
        <strain evidence="9 10">Hon2</strain>
    </source>
</reference>
<dbReference type="InterPro" id="IPR023705">
    <property type="entry name" value="Nucleoid_occlusion_protein"/>
</dbReference>
<dbReference type="FunFam" id="3.90.1530.30:FF:000001">
    <property type="entry name" value="Chromosome partitioning protein ParB"/>
    <property type="match status" value="1"/>
</dbReference>
<evidence type="ECO:0000313" key="10">
    <source>
        <dbReference type="Proteomes" id="UP000033695"/>
    </source>
</evidence>
<dbReference type="PANTHER" id="PTHR33375:SF8">
    <property type="entry name" value="NUCLEOID OCCLUSION PROTEIN"/>
    <property type="match status" value="1"/>
</dbReference>
<dbReference type="STRING" id="1218508.JG29_15470"/>
<dbReference type="PANTHER" id="PTHR33375">
    <property type="entry name" value="CHROMOSOME-PARTITIONING PROTEIN PARB-RELATED"/>
    <property type="match status" value="1"/>
</dbReference>
<evidence type="ECO:0000313" key="9">
    <source>
        <dbReference type="EMBL" id="KJY48201.1"/>
    </source>
</evidence>
<keyword evidence="6" id="KW-0717">Septation</keyword>
<dbReference type="GO" id="GO:0005694">
    <property type="term" value="C:chromosome"/>
    <property type="evidence" value="ECO:0007669"/>
    <property type="project" value="TreeGrafter"/>
</dbReference>
<organism evidence="9 10">
    <name type="scientific">Bombilactobacillus mellis</name>
    <dbReference type="NCBI Taxonomy" id="1218508"/>
    <lineage>
        <taxon>Bacteria</taxon>
        <taxon>Bacillati</taxon>
        <taxon>Bacillota</taxon>
        <taxon>Bacilli</taxon>
        <taxon>Lactobacillales</taxon>
        <taxon>Lactobacillaceae</taxon>
        <taxon>Bombilactobacillus</taxon>
    </lineage>
</organism>
<dbReference type="GO" id="GO:0003677">
    <property type="term" value="F:DNA binding"/>
    <property type="evidence" value="ECO:0007669"/>
    <property type="project" value="UniProtKB-KW"/>
</dbReference>
<name>A0A0F4KSK1_9LACO</name>
<comment type="subcellular location">
    <subcellularLocation>
        <location evidence="1">Cytoplasm</location>
        <location evidence="1">Nucleoid</location>
    </subcellularLocation>
</comment>
<evidence type="ECO:0000256" key="2">
    <source>
        <dbReference type="ARBA" id="ARBA00006295"/>
    </source>
</evidence>
<keyword evidence="5 9" id="KW-0238">DNA-binding</keyword>